<sequence>MALDLSISSSTSVRLAGPARPKLFRPYELVQDSDDYDKRRNEEAKILDHHRQQQQQAFAHQQAMLMHVGSSNQCGQPNPVATAGFGFAPIWLHGRLFGGARKPHRPLCGRYVRSGPAASQSVLVALRKKVIQRQQMKYWALILRINQHQQQANNCGFFASSTAPLRREFDCALPQPQ</sequence>
<proteinExistence type="predicted"/>
<dbReference type="AlphaFoldDB" id="A0A914W9X9"/>
<dbReference type="Proteomes" id="UP000887566">
    <property type="component" value="Unplaced"/>
</dbReference>
<accession>A0A914W9X9</accession>
<keyword evidence="1" id="KW-1185">Reference proteome</keyword>
<dbReference type="WBParaSite" id="PSAMB.scaffold3632size17511.g22117.t1">
    <property type="protein sequence ID" value="PSAMB.scaffold3632size17511.g22117.t1"/>
    <property type="gene ID" value="PSAMB.scaffold3632size17511.g22117"/>
</dbReference>
<name>A0A914W9X9_9BILA</name>
<protein>
    <submittedName>
        <fullName evidence="2">Uncharacterized protein</fullName>
    </submittedName>
</protein>
<evidence type="ECO:0000313" key="1">
    <source>
        <dbReference type="Proteomes" id="UP000887566"/>
    </source>
</evidence>
<organism evidence="1 2">
    <name type="scientific">Plectus sambesii</name>
    <dbReference type="NCBI Taxonomy" id="2011161"/>
    <lineage>
        <taxon>Eukaryota</taxon>
        <taxon>Metazoa</taxon>
        <taxon>Ecdysozoa</taxon>
        <taxon>Nematoda</taxon>
        <taxon>Chromadorea</taxon>
        <taxon>Plectida</taxon>
        <taxon>Plectina</taxon>
        <taxon>Plectoidea</taxon>
        <taxon>Plectidae</taxon>
        <taxon>Plectus</taxon>
    </lineage>
</organism>
<evidence type="ECO:0000313" key="2">
    <source>
        <dbReference type="WBParaSite" id="PSAMB.scaffold3632size17511.g22117.t1"/>
    </source>
</evidence>
<reference evidence="2" key="1">
    <citation type="submission" date="2022-11" db="UniProtKB">
        <authorList>
            <consortium name="WormBaseParasite"/>
        </authorList>
    </citation>
    <scope>IDENTIFICATION</scope>
</reference>